<dbReference type="AlphaFoldDB" id="A0A1Y1UDU0"/>
<evidence type="ECO:0000313" key="3">
    <source>
        <dbReference type="Proteomes" id="UP000193218"/>
    </source>
</evidence>
<dbReference type="Proteomes" id="UP000193218">
    <property type="component" value="Unassembled WGS sequence"/>
</dbReference>
<name>A0A1Y1UDU0_9TREE</name>
<dbReference type="OrthoDB" id="2564630at2759"/>
<dbReference type="EMBL" id="NBSH01000010">
    <property type="protein sequence ID" value="ORX35707.1"/>
    <property type="molecule type" value="Genomic_DNA"/>
</dbReference>
<dbReference type="GeneID" id="33558232"/>
<proteinExistence type="predicted"/>
<protein>
    <recommendedName>
        <fullName evidence="1">DUF7587 domain-containing protein</fullName>
    </recommendedName>
</protein>
<comment type="caution">
    <text evidence="2">The sequence shown here is derived from an EMBL/GenBank/DDBJ whole genome shotgun (WGS) entry which is preliminary data.</text>
</comment>
<reference evidence="2 3" key="1">
    <citation type="submission" date="2017-03" db="EMBL/GenBank/DDBJ databases">
        <title>Widespread Adenine N6-methylation of Active Genes in Fungi.</title>
        <authorList>
            <consortium name="DOE Joint Genome Institute"/>
            <person name="Mondo S.J."/>
            <person name="Dannebaum R.O."/>
            <person name="Kuo R.C."/>
            <person name="Louie K.B."/>
            <person name="Bewick A.J."/>
            <person name="Labutti K."/>
            <person name="Haridas S."/>
            <person name="Kuo A."/>
            <person name="Salamov A."/>
            <person name="Ahrendt S.R."/>
            <person name="Lau R."/>
            <person name="Bowen B.P."/>
            <person name="Lipzen A."/>
            <person name="Sullivan W."/>
            <person name="Andreopoulos W.B."/>
            <person name="Clum A."/>
            <person name="Lindquist E."/>
            <person name="Daum C."/>
            <person name="Northen T.R."/>
            <person name="Ramamoorthy G."/>
            <person name="Schmitz R.J."/>
            <person name="Gryganskyi A."/>
            <person name="Culley D."/>
            <person name="Magnuson J."/>
            <person name="James T.Y."/>
            <person name="O'Malley M.A."/>
            <person name="Stajich J.E."/>
            <person name="Spatafora J.W."/>
            <person name="Visel A."/>
            <person name="Grigoriev I.V."/>
        </authorList>
    </citation>
    <scope>NUCLEOTIDE SEQUENCE [LARGE SCALE GENOMIC DNA]</scope>
    <source>
        <strain evidence="2 3">NRRL Y-17943</strain>
    </source>
</reference>
<feature type="domain" description="DUF7587" evidence="1">
    <location>
        <begin position="89"/>
        <end position="175"/>
    </location>
</feature>
<evidence type="ECO:0000313" key="2">
    <source>
        <dbReference type="EMBL" id="ORX35707.1"/>
    </source>
</evidence>
<keyword evidence="3" id="KW-1185">Reference proteome</keyword>
<dbReference type="InParanoid" id="A0A1Y1UDU0"/>
<dbReference type="Pfam" id="PF24494">
    <property type="entry name" value="DUF7587"/>
    <property type="match status" value="1"/>
</dbReference>
<organism evidence="2 3">
    <name type="scientific">Kockovaella imperatae</name>
    <dbReference type="NCBI Taxonomy" id="4999"/>
    <lineage>
        <taxon>Eukaryota</taxon>
        <taxon>Fungi</taxon>
        <taxon>Dikarya</taxon>
        <taxon>Basidiomycota</taxon>
        <taxon>Agaricomycotina</taxon>
        <taxon>Tremellomycetes</taxon>
        <taxon>Tremellales</taxon>
        <taxon>Cuniculitremaceae</taxon>
        <taxon>Kockovaella</taxon>
    </lineage>
</organism>
<accession>A0A1Y1UDU0</accession>
<evidence type="ECO:0000259" key="1">
    <source>
        <dbReference type="Pfam" id="PF24494"/>
    </source>
</evidence>
<dbReference type="RefSeq" id="XP_021869871.1">
    <property type="nucleotide sequence ID" value="XM_022016423.1"/>
</dbReference>
<dbReference type="InterPro" id="IPR056009">
    <property type="entry name" value="DUF7587"/>
</dbReference>
<gene>
    <name evidence="2" type="ORF">BD324DRAFT_631337</name>
</gene>
<sequence length="239" mass="28254">MWSVQGIIDDLESRRIVLRVHDHTSLSRYEAEEGFIAEQDRFDNLSKTQFHKRYGHLRYDYEWKRSSSICEYMVDHIFGGWDDWSLFGRDGPSPWISTTIDFDWAIYEIARRLTVLNRGSVRLSVIDLQNSKRRRVGVRPDSYIPEDTYDESTALSFARASSEILFYGKIFDEDIPAIMVWTRQKPARRLPPEYKMSKKQRDPHGDWIDNLCFNPRRDSFRQASARISARRDQIASSRC</sequence>